<sequence>RAWLQAILAGKGHTMMLRTRSTLLPSHSVALEPVDAASSRFEKTVEELTRRLKEGGVRLEMIEEVERVMSKEHMEMCEMLGTEMDKRRKLLEHMQQVEDEKRELEMAIVVDVNENPSGTSADTGAAPQDTEDD</sequence>
<evidence type="ECO:0000256" key="1">
    <source>
        <dbReference type="SAM" id="MobiDB-lite"/>
    </source>
</evidence>
<feature type="region of interest" description="Disordered" evidence="1">
    <location>
        <begin position="111"/>
        <end position="133"/>
    </location>
</feature>
<gene>
    <name evidence="2" type="ORF">TSPGSL018_5180</name>
</gene>
<organism evidence="2">
    <name type="scientific">Tetraselmis sp. GSL018</name>
    <dbReference type="NCBI Taxonomy" id="582737"/>
    <lineage>
        <taxon>Eukaryota</taxon>
        <taxon>Viridiplantae</taxon>
        <taxon>Chlorophyta</taxon>
        <taxon>core chlorophytes</taxon>
        <taxon>Chlorodendrophyceae</taxon>
        <taxon>Chlorodendrales</taxon>
        <taxon>Chlorodendraceae</taxon>
        <taxon>Tetraselmis</taxon>
    </lineage>
</organism>
<feature type="non-terminal residue" evidence="2">
    <location>
        <position position="133"/>
    </location>
</feature>
<proteinExistence type="predicted"/>
<name>A0A061SEH3_9CHLO</name>
<dbReference type="AlphaFoldDB" id="A0A061SEH3"/>
<protein>
    <submittedName>
        <fullName evidence="2">Uncharacterized protein</fullName>
    </submittedName>
</protein>
<feature type="non-terminal residue" evidence="2">
    <location>
        <position position="1"/>
    </location>
</feature>
<reference evidence="2" key="1">
    <citation type="submission" date="2014-05" db="EMBL/GenBank/DDBJ databases">
        <title>The transcriptome of the halophilic microalga Tetraselmis sp. GSL018 isolated from the Great Salt Lake, Utah.</title>
        <authorList>
            <person name="Jinkerson R.E."/>
            <person name="D'Adamo S."/>
            <person name="Posewitz M.C."/>
        </authorList>
    </citation>
    <scope>NUCLEOTIDE SEQUENCE</scope>
    <source>
        <strain evidence="2">GSL018</strain>
    </source>
</reference>
<evidence type="ECO:0000313" key="2">
    <source>
        <dbReference type="EMBL" id="JAC82673.1"/>
    </source>
</evidence>
<accession>A0A061SEH3</accession>
<dbReference type="EMBL" id="GBEZ01002376">
    <property type="protein sequence ID" value="JAC82673.1"/>
    <property type="molecule type" value="Transcribed_RNA"/>
</dbReference>